<dbReference type="Gene3D" id="1.20.120.450">
    <property type="entry name" value="dinb family like domain"/>
    <property type="match status" value="1"/>
</dbReference>
<dbReference type="SUPFAM" id="SSF109854">
    <property type="entry name" value="DinB/YfiT-like putative metalloenzymes"/>
    <property type="match status" value="1"/>
</dbReference>
<feature type="domain" description="DinB-like" evidence="1">
    <location>
        <begin position="36"/>
        <end position="166"/>
    </location>
</feature>
<proteinExistence type="predicted"/>
<reference evidence="2 3" key="1">
    <citation type="submission" date="2020-08" db="EMBL/GenBank/DDBJ databases">
        <title>Arenibacter gaetbuli sp. nov., isolated from a sand dune.</title>
        <authorList>
            <person name="Park S."/>
            <person name="Yoon J.-H."/>
        </authorList>
    </citation>
    <scope>NUCLEOTIDE SEQUENCE [LARGE SCALE GENOMIC DNA]</scope>
    <source>
        <strain evidence="2 3">BSSL-BM3</strain>
    </source>
</reference>
<evidence type="ECO:0000313" key="3">
    <source>
        <dbReference type="Proteomes" id="UP000618952"/>
    </source>
</evidence>
<keyword evidence="3" id="KW-1185">Reference proteome</keyword>
<dbReference type="InterPro" id="IPR024775">
    <property type="entry name" value="DinB-like"/>
</dbReference>
<sequence length="173" mass="19999">MRKSSLPQEAYNQFYGTYLSVLDDSELNDLLALGKTNFIQFLESIPDEKLNSSYTLRKWTIAEVILHIIDAERVFQYRALRFLRGDNTPLPGFDQDHYVKYSNAKTRSKESLITEFNAVREASIILFLNLDNEDLNRTGIASNIEWTVATLGFVICGHQKHHQQIIANRYLQP</sequence>
<dbReference type="EMBL" id="JACLHY010000007">
    <property type="protein sequence ID" value="MBC8768162.1"/>
    <property type="molecule type" value="Genomic_DNA"/>
</dbReference>
<gene>
    <name evidence="2" type="ORF">H4O18_09175</name>
</gene>
<evidence type="ECO:0000313" key="2">
    <source>
        <dbReference type="EMBL" id="MBC8768162.1"/>
    </source>
</evidence>
<name>A0ABR7QLU7_9FLAO</name>
<dbReference type="RefSeq" id="WP_187583753.1">
    <property type="nucleotide sequence ID" value="NZ_JACLHY010000007.1"/>
</dbReference>
<evidence type="ECO:0000259" key="1">
    <source>
        <dbReference type="Pfam" id="PF12867"/>
    </source>
</evidence>
<organism evidence="2 3">
    <name type="scientific">Arenibacter arenosicollis</name>
    <dbReference type="NCBI Taxonomy" id="2762274"/>
    <lineage>
        <taxon>Bacteria</taxon>
        <taxon>Pseudomonadati</taxon>
        <taxon>Bacteroidota</taxon>
        <taxon>Flavobacteriia</taxon>
        <taxon>Flavobacteriales</taxon>
        <taxon>Flavobacteriaceae</taxon>
        <taxon>Arenibacter</taxon>
    </lineage>
</organism>
<dbReference type="Pfam" id="PF12867">
    <property type="entry name" value="DinB_2"/>
    <property type="match status" value="1"/>
</dbReference>
<dbReference type="Proteomes" id="UP000618952">
    <property type="component" value="Unassembled WGS sequence"/>
</dbReference>
<comment type="caution">
    <text evidence="2">The sequence shown here is derived from an EMBL/GenBank/DDBJ whole genome shotgun (WGS) entry which is preliminary data.</text>
</comment>
<dbReference type="InterPro" id="IPR034660">
    <property type="entry name" value="DinB/YfiT-like"/>
</dbReference>
<accession>A0ABR7QLU7</accession>
<protein>
    <submittedName>
        <fullName evidence="2">DinB family protein</fullName>
    </submittedName>
</protein>